<dbReference type="SUPFAM" id="SSF46785">
    <property type="entry name" value="Winged helix' DNA-binding domain"/>
    <property type="match status" value="1"/>
</dbReference>
<accession>A0A347U8W6</accession>
<dbReference type="Proteomes" id="UP000290588">
    <property type="component" value="Unassembled WGS sequence"/>
</dbReference>
<dbReference type="Gene3D" id="1.10.10.10">
    <property type="entry name" value="Winged helix-like DNA-binding domain superfamily/Winged helix DNA-binding domain"/>
    <property type="match status" value="1"/>
</dbReference>
<dbReference type="CDD" id="cd00090">
    <property type="entry name" value="HTH_ARSR"/>
    <property type="match status" value="1"/>
</dbReference>
<dbReference type="KEGG" id="aell:AELL_1639"/>
<evidence type="ECO:0000313" key="7">
    <source>
        <dbReference type="Proteomes" id="UP000262582"/>
    </source>
</evidence>
<keyword evidence="2" id="KW-0238">DNA-binding</keyword>
<dbReference type="EMBL" id="CP032097">
    <property type="protein sequence ID" value="AXX95294.1"/>
    <property type="molecule type" value="Genomic_DNA"/>
</dbReference>
<dbReference type="Pfam" id="PF01022">
    <property type="entry name" value="HTH_5"/>
    <property type="match status" value="1"/>
</dbReference>
<sequence>MTNTINCVRDKNNDVLVKKAKKDISKNKKNIDYQSKVFALLGSGVRFRIVYLLLNNKELCVCDFCDILEMNQSPISQHLRKLKDAGILENKREKLAIFYFIPDSMREILQLLINSKAKE</sequence>
<evidence type="ECO:0000259" key="4">
    <source>
        <dbReference type="PROSITE" id="PS50987"/>
    </source>
</evidence>
<keyword evidence="7" id="KW-1185">Reference proteome</keyword>
<evidence type="ECO:0000313" key="5">
    <source>
        <dbReference type="EMBL" id="AXX95294.1"/>
    </source>
</evidence>
<gene>
    <name evidence="5" type="ORF">AELL_1639</name>
    <name evidence="6" type="ORF">CP962_10945</name>
</gene>
<dbReference type="InterPro" id="IPR051011">
    <property type="entry name" value="Metal_resp_trans_reg"/>
</dbReference>
<dbReference type="SMART" id="SM00418">
    <property type="entry name" value="HTH_ARSR"/>
    <property type="match status" value="1"/>
</dbReference>
<dbReference type="GO" id="GO:0003677">
    <property type="term" value="F:DNA binding"/>
    <property type="evidence" value="ECO:0007669"/>
    <property type="project" value="UniProtKB-KW"/>
</dbReference>
<evidence type="ECO:0000313" key="6">
    <source>
        <dbReference type="EMBL" id="RXI29573.1"/>
    </source>
</evidence>
<evidence type="ECO:0000313" key="8">
    <source>
        <dbReference type="Proteomes" id="UP000290588"/>
    </source>
</evidence>
<dbReference type="InterPro" id="IPR036390">
    <property type="entry name" value="WH_DNA-bd_sf"/>
</dbReference>
<dbReference type="EMBL" id="NXIG01000011">
    <property type="protein sequence ID" value="RXI29573.1"/>
    <property type="molecule type" value="Genomic_DNA"/>
</dbReference>
<dbReference type="AlphaFoldDB" id="A0A347U8W6"/>
<name>A0A347U8W6_9BACT</name>
<dbReference type="GO" id="GO:0003700">
    <property type="term" value="F:DNA-binding transcription factor activity"/>
    <property type="evidence" value="ECO:0007669"/>
    <property type="project" value="InterPro"/>
</dbReference>
<proteinExistence type="predicted"/>
<keyword evidence="1" id="KW-0805">Transcription regulation</keyword>
<protein>
    <submittedName>
        <fullName evidence="5 6">Transcriptional regulator</fullName>
    </submittedName>
</protein>
<dbReference type="Proteomes" id="UP000262582">
    <property type="component" value="Chromosome"/>
</dbReference>
<evidence type="ECO:0000256" key="3">
    <source>
        <dbReference type="ARBA" id="ARBA00023163"/>
    </source>
</evidence>
<dbReference type="NCBIfam" id="NF033788">
    <property type="entry name" value="HTH_metalloreg"/>
    <property type="match status" value="1"/>
</dbReference>
<organism evidence="6 8">
    <name type="scientific">Arcobacter ellisii</name>
    <dbReference type="NCBI Taxonomy" id="913109"/>
    <lineage>
        <taxon>Bacteria</taxon>
        <taxon>Pseudomonadati</taxon>
        <taxon>Campylobacterota</taxon>
        <taxon>Epsilonproteobacteria</taxon>
        <taxon>Campylobacterales</taxon>
        <taxon>Arcobacteraceae</taxon>
        <taxon>Arcobacter</taxon>
    </lineage>
</organism>
<dbReference type="RefSeq" id="WP_118917473.1">
    <property type="nucleotide sequence ID" value="NZ_CP032097.1"/>
</dbReference>
<dbReference type="PRINTS" id="PR00778">
    <property type="entry name" value="HTHARSR"/>
</dbReference>
<dbReference type="OrthoDB" id="9800238at2"/>
<evidence type="ECO:0000256" key="1">
    <source>
        <dbReference type="ARBA" id="ARBA00023015"/>
    </source>
</evidence>
<dbReference type="PANTHER" id="PTHR43132:SF2">
    <property type="entry name" value="ARSENICAL RESISTANCE OPERON REPRESSOR ARSR-RELATED"/>
    <property type="match status" value="1"/>
</dbReference>
<dbReference type="InterPro" id="IPR001845">
    <property type="entry name" value="HTH_ArsR_DNA-bd_dom"/>
</dbReference>
<dbReference type="InterPro" id="IPR011991">
    <property type="entry name" value="ArsR-like_HTH"/>
</dbReference>
<reference evidence="6 8" key="1">
    <citation type="submission" date="2017-09" db="EMBL/GenBank/DDBJ databases">
        <title>Genomics of the genus Arcobacter.</title>
        <authorList>
            <person name="Perez-Cataluna A."/>
            <person name="Figueras M.J."/>
            <person name="Salas-Masso N."/>
        </authorList>
    </citation>
    <scope>NUCLEOTIDE SEQUENCE [LARGE SCALE GENOMIC DNA]</scope>
    <source>
        <strain evidence="6 8">CECT 7837</strain>
    </source>
</reference>
<keyword evidence="3" id="KW-0804">Transcription</keyword>
<evidence type="ECO:0000256" key="2">
    <source>
        <dbReference type="ARBA" id="ARBA00023125"/>
    </source>
</evidence>
<dbReference type="PROSITE" id="PS50987">
    <property type="entry name" value="HTH_ARSR_2"/>
    <property type="match status" value="1"/>
</dbReference>
<feature type="domain" description="HTH arsR-type" evidence="4">
    <location>
        <begin position="26"/>
        <end position="119"/>
    </location>
</feature>
<reference evidence="5 7" key="2">
    <citation type="submission" date="2018-08" db="EMBL/GenBank/DDBJ databases">
        <title>Complete genome of the Arcobacter ellisii type strain LMG 26155.</title>
        <authorList>
            <person name="Miller W.G."/>
            <person name="Yee E."/>
            <person name="Bono J.L."/>
        </authorList>
    </citation>
    <scope>NUCLEOTIDE SEQUENCE [LARGE SCALE GENOMIC DNA]</scope>
    <source>
        <strain evidence="5 7">LMG 26155</strain>
    </source>
</reference>
<dbReference type="InterPro" id="IPR036388">
    <property type="entry name" value="WH-like_DNA-bd_sf"/>
</dbReference>
<dbReference type="PANTHER" id="PTHR43132">
    <property type="entry name" value="ARSENICAL RESISTANCE OPERON REPRESSOR ARSR-RELATED"/>
    <property type="match status" value="1"/>
</dbReference>